<keyword evidence="1" id="KW-0472">Membrane</keyword>
<dbReference type="Pfam" id="PF11750">
    <property type="entry name" value="DUF3307"/>
    <property type="match status" value="1"/>
</dbReference>
<accession>A0A5C1ADA8</accession>
<dbReference type="InterPro" id="IPR021737">
    <property type="entry name" value="Phage_phiKZ_Orf197"/>
</dbReference>
<protein>
    <recommendedName>
        <fullName evidence="4">DUF3307 domain-containing protein</fullName>
    </recommendedName>
</protein>
<name>A0A5C1ADA8_9BACT</name>
<keyword evidence="3" id="KW-1185">Reference proteome</keyword>
<evidence type="ECO:0008006" key="4">
    <source>
        <dbReference type="Google" id="ProtNLM"/>
    </source>
</evidence>
<dbReference type="EMBL" id="CP042425">
    <property type="protein sequence ID" value="QEL15986.1"/>
    <property type="molecule type" value="Genomic_DNA"/>
</dbReference>
<gene>
    <name evidence="2" type="ORF">PX52LOC_02923</name>
</gene>
<sequence>MLFFLFFFLLAGHALMDFALQGDAIAVCKCRKANSPLQKSVPWYYWMFAHAILHGATVGVVIYMAGGFTPLTITAYATVETVVHGIADVLKCEGYTSIHVDQAFHVVCKLAWALMLVNGVTLAA</sequence>
<keyword evidence="1" id="KW-1133">Transmembrane helix</keyword>
<proteinExistence type="predicted"/>
<organism evidence="2 3">
    <name type="scientific">Limnoglobus roseus</name>
    <dbReference type="NCBI Taxonomy" id="2598579"/>
    <lineage>
        <taxon>Bacteria</taxon>
        <taxon>Pseudomonadati</taxon>
        <taxon>Planctomycetota</taxon>
        <taxon>Planctomycetia</taxon>
        <taxon>Gemmatales</taxon>
        <taxon>Gemmataceae</taxon>
        <taxon>Limnoglobus</taxon>
    </lineage>
</organism>
<keyword evidence="1" id="KW-0812">Transmembrane</keyword>
<dbReference type="AlphaFoldDB" id="A0A5C1ADA8"/>
<evidence type="ECO:0000256" key="1">
    <source>
        <dbReference type="SAM" id="Phobius"/>
    </source>
</evidence>
<evidence type="ECO:0000313" key="2">
    <source>
        <dbReference type="EMBL" id="QEL15986.1"/>
    </source>
</evidence>
<reference evidence="3" key="1">
    <citation type="submission" date="2019-08" db="EMBL/GenBank/DDBJ databases">
        <title>Limnoglobus roseus gen. nov., sp. nov., a novel freshwater planctomycete with a giant genome from the family Gemmataceae.</title>
        <authorList>
            <person name="Kulichevskaya I.S."/>
            <person name="Naumoff D.G."/>
            <person name="Miroshnikov K."/>
            <person name="Ivanova A."/>
            <person name="Philippov D.A."/>
            <person name="Hakobyan A."/>
            <person name="Rijpstra I.C."/>
            <person name="Sinninghe Damste J.S."/>
            <person name="Liesack W."/>
            <person name="Dedysh S.N."/>
        </authorList>
    </citation>
    <scope>NUCLEOTIDE SEQUENCE [LARGE SCALE GENOMIC DNA]</scope>
    <source>
        <strain evidence="3">PX52</strain>
    </source>
</reference>
<dbReference type="OrthoDB" id="8536716at2"/>
<evidence type="ECO:0000313" key="3">
    <source>
        <dbReference type="Proteomes" id="UP000324974"/>
    </source>
</evidence>
<feature type="transmembrane region" description="Helical" evidence="1">
    <location>
        <begin position="44"/>
        <end position="65"/>
    </location>
</feature>
<dbReference type="RefSeq" id="WP_149110752.1">
    <property type="nucleotide sequence ID" value="NZ_CP042425.1"/>
</dbReference>
<dbReference type="Proteomes" id="UP000324974">
    <property type="component" value="Chromosome"/>
</dbReference>
<dbReference type="KEGG" id="lrs:PX52LOC_02923"/>